<protein>
    <recommendedName>
        <fullName evidence="5">Solute carrier family 2, facilitated glucose transporter member 5</fullName>
    </recommendedName>
    <alternativeName>
        <fullName evidence="13">Fructose transporter</fullName>
    </alternativeName>
    <alternativeName>
        <fullName evidence="12">Glucose transporter type 5, small intestine</fullName>
    </alternativeName>
</protein>
<dbReference type="AlphaFoldDB" id="A0A5F8HD45"/>
<feature type="transmembrane region" description="Helical" evidence="15">
    <location>
        <begin position="258"/>
        <end position="283"/>
    </location>
</feature>
<feature type="transmembrane region" description="Helical" evidence="15">
    <location>
        <begin position="415"/>
        <end position="434"/>
    </location>
</feature>
<dbReference type="PROSITE" id="PS00216">
    <property type="entry name" value="SUGAR_TRANSPORT_1"/>
    <property type="match status" value="1"/>
</dbReference>
<dbReference type="Ensembl" id="ENSMODT00000082395.1">
    <property type="protein sequence ID" value="ENSMODP00000057753.1"/>
    <property type="gene ID" value="ENSMODG00000050951.1"/>
</dbReference>
<reference evidence="17" key="3">
    <citation type="submission" date="2025-09" db="UniProtKB">
        <authorList>
            <consortium name="Ensembl"/>
        </authorList>
    </citation>
    <scope>IDENTIFICATION</scope>
</reference>
<feature type="transmembrane region" description="Helical" evidence="15">
    <location>
        <begin position="151"/>
        <end position="173"/>
    </location>
</feature>
<evidence type="ECO:0000259" key="16">
    <source>
        <dbReference type="PROSITE" id="PS50850"/>
    </source>
</evidence>
<dbReference type="PROSITE" id="PS50850">
    <property type="entry name" value="MFS"/>
    <property type="match status" value="1"/>
</dbReference>
<dbReference type="GO" id="GO:0005353">
    <property type="term" value="F:fructose transmembrane transporter activity"/>
    <property type="evidence" value="ECO:0007669"/>
    <property type="project" value="UniProtKB-ARBA"/>
</dbReference>
<evidence type="ECO:0000256" key="3">
    <source>
        <dbReference type="ARBA" id="ARBA00004651"/>
    </source>
</evidence>
<dbReference type="SUPFAM" id="SSF103473">
    <property type="entry name" value="MFS general substrate transporter"/>
    <property type="match status" value="1"/>
</dbReference>
<dbReference type="InterPro" id="IPR003663">
    <property type="entry name" value="Sugar/inositol_transpt"/>
</dbReference>
<evidence type="ECO:0000256" key="8">
    <source>
        <dbReference type="ARBA" id="ARBA00022597"/>
    </source>
</evidence>
<evidence type="ECO:0000256" key="14">
    <source>
        <dbReference type="RuleBase" id="RU003346"/>
    </source>
</evidence>
<dbReference type="GeneTree" id="ENSGT00940000156846"/>
<dbReference type="InterPro" id="IPR036259">
    <property type="entry name" value="MFS_trans_sf"/>
</dbReference>
<dbReference type="PANTHER" id="PTHR23503:SF32">
    <property type="entry name" value="SOLUTE CARRIER FAMILY 2, FACILITATED GLUCOSE TRANSPORTER MEMBER 5"/>
    <property type="match status" value="1"/>
</dbReference>
<comment type="similarity">
    <text evidence="4">Belongs to the major facilitator superfamily. Sugar transporter (TC 2.A.1.1) family. Glucose transporter subfamily.</text>
</comment>
<accession>A0A5F8HD45</accession>
<evidence type="ECO:0000256" key="13">
    <source>
        <dbReference type="ARBA" id="ARBA00031099"/>
    </source>
</evidence>
<keyword evidence="7" id="KW-1003">Cell membrane</keyword>
<comment type="catalytic activity">
    <reaction evidence="1">
        <text>D-fructose(out) = D-fructose(in)</text>
        <dbReference type="Rhea" id="RHEA:60372"/>
        <dbReference type="ChEBI" id="CHEBI:37721"/>
    </reaction>
</comment>
<keyword evidence="10 15" id="KW-1133">Transmembrane helix</keyword>
<reference evidence="17 18" key="1">
    <citation type="journal article" date="2007" name="Nature">
        <title>Genome of the marsupial Monodelphis domestica reveals innovation in non-coding sequences.</title>
        <authorList>
            <person name="Mikkelsen T.S."/>
            <person name="Wakefield M.J."/>
            <person name="Aken B."/>
            <person name="Amemiya C.T."/>
            <person name="Chang J.L."/>
            <person name="Duke S."/>
            <person name="Garber M."/>
            <person name="Gentles A.J."/>
            <person name="Goodstadt L."/>
            <person name="Heger A."/>
            <person name="Jurka J."/>
            <person name="Kamal M."/>
            <person name="Mauceli E."/>
            <person name="Searle S.M."/>
            <person name="Sharpe T."/>
            <person name="Baker M.L."/>
            <person name="Batzer M.A."/>
            <person name="Benos P.V."/>
            <person name="Belov K."/>
            <person name="Clamp M."/>
            <person name="Cook A."/>
            <person name="Cuff J."/>
            <person name="Das R."/>
            <person name="Davidow L."/>
            <person name="Deakin J.E."/>
            <person name="Fazzari M.J."/>
            <person name="Glass J.L."/>
            <person name="Grabherr M."/>
            <person name="Greally J.M."/>
            <person name="Gu W."/>
            <person name="Hore T.A."/>
            <person name="Huttley G.A."/>
            <person name="Kleber M."/>
            <person name="Jirtle R.L."/>
            <person name="Koina E."/>
            <person name="Lee J.T."/>
            <person name="Mahony S."/>
            <person name="Marra M.A."/>
            <person name="Miller R.D."/>
            <person name="Nicholls R.D."/>
            <person name="Oda M."/>
            <person name="Papenfuss A.T."/>
            <person name="Parra Z.E."/>
            <person name="Pollock D.D."/>
            <person name="Ray D.A."/>
            <person name="Schein J.E."/>
            <person name="Speed T.P."/>
            <person name="Thompson K."/>
            <person name="VandeBerg J.L."/>
            <person name="Wade C.M."/>
            <person name="Walker J.A."/>
            <person name="Waters P.D."/>
            <person name="Webber C."/>
            <person name="Weidman J.R."/>
            <person name="Xie X."/>
            <person name="Zody M.C."/>
            <person name="Baldwin J."/>
            <person name="Abdouelleil A."/>
            <person name="Abdulkadir J."/>
            <person name="Abebe A."/>
            <person name="Abera B."/>
            <person name="Abreu J."/>
            <person name="Acer S.C."/>
            <person name="Aftuck L."/>
            <person name="Alexander A."/>
            <person name="An P."/>
            <person name="Anderson E."/>
            <person name="Anderson S."/>
            <person name="Arachi H."/>
            <person name="Azer M."/>
            <person name="Bachantsang P."/>
            <person name="Barry A."/>
            <person name="Bayul T."/>
            <person name="Berlin A."/>
            <person name="Bessette D."/>
            <person name="Bloom T."/>
            <person name="Bloom T."/>
            <person name="Boguslavskiy L."/>
            <person name="Bonnet C."/>
            <person name="Boukhgalter B."/>
            <person name="Bourzgui I."/>
            <person name="Brown A."/>
            <person name="Cahill P."/>
            <person name="Channer S."/>
            <person name="Cheshatsang Y."/>
            <person name="Chuda L."/>
            <person name="Citroen M."/>
            <person name="Collymore A."/>
            <person name="Cooke P."/>
            <person name="Costello M."/>
            <person name="D'Aco K."/>
            <person name="Daza R."/>
            <person name="De Haan G."/>
            <person name="DeGray S."/>
            <person name="DeMaso C."/>
            <person name="Dhargay N."/>
            <person name="Dooley K."/>
            <person name="Dooley E."/>
            <person name="Doricent M."/>
            <person name="Dorje P."/>
            <person name="Dorjee K."/>
            <person name="Dupes A."/>
            <person name="Elong R."/>
            <person name="Falk J."/>
            <person name="Farina A."/>
            <person name="Faro S."/>
            <person name="Ferguson D."/>
            <person name="Fisher S."/>
            <person name="Foley C.D."/>
            <person name="Franke A."/>
            <person name="Friedrich D."/>
            <person name="Gadbois L."/>
            <person name="Gearin G."/>
            <person name="Gearin C.R."/>
            <person name="Giannoukos G."/>
            <person name="Goode T."/>
            <person name="Graham J."/>
            <person name="Grandbois E."/>
            <person name="Grewal S."/>
            <person name="Gyaltsen K."/>
            <person name="Hafez N."/>
            <person name="Hagos B."/>
            <person name="Hall J."/>
            <person name="Henson C."/>
            <person name="Hollinger A."/>
            <person name="Honan T."/>
            <person name="Huard M.D."/>
            <person name="Hughes L."/>
            <person name="Hurhula B."/>
            <person name="Husby M.E."/>
            <person name="Kamat A."/>
            <person name="Kanga B."/>
            <person name="Kashin S."/>
            <person name="Khazanovich D."/>
            <person name="Kisner P."/>
            <person name="Lance K."/>
            <person name="Lara M."/>
            <person name="Lee W."/>
            <person name="Lennon N."/>
            <person name="Letendre F."/>
            <person name="LeVine R."/>
            <person name="Lipovsky A."/>
            <person name="Liu X."/>
            <person name="Liu J."/>
            <person name="Liu S."/>
            <person name="Lokyitsang T."/>
            <person name="Lokyitsang Y."/>
            <person name="Lubonja R."/>
            <person name="Lui A."/>
            <person name="MacDonald P."/>
            <person name="Magnisalis V."/>
            <person name="Maru K."/>
            <person name="Matthews C."/>
            <person name="McCusker W."/>
            <person name="McDonough S."/>
            <person name="Mehta T."/>
            <person name="Meldrim J."/>
            <person name="Meneus L."/>
            <person name="Mihai O."/>
            <person name="Mihalev A."/>
            <person name="Mihova T."/>
            <person name="Mittelman R."/>
            <person name="Mlenga V."/>
            <person name="Montmayeur A."/>
            <person name="Mulrain L."/>
            <person name="Navidi A."/>
            <person name="Naylor J."/>
            <person name="Negash T."/>
            <person name="Nguyen T."/>
            <person name="Nguyen N."/>
            <person name="Nicol R."/>
            <person name="Norbu C."/>
            <person name="Norbu N."/>
            <person name="Novod N."/>
            <person name="O'Neill B."/>
            <person name="Osman S."/>
            <person name="Markiewicz E."/>
            <person name="Oyono O.L."/>
            <person name="Patti C."/>
            <person name="Phunkhang P."/>
            <person name="Pierre F."/>
            <person name="Priest M."/>
            <person name="Raghuraman S."/>
            <person name="Rege F."/>
            <person name="Reyes R."/>
            <person name="Rise C."/>
            <person name="Rogov P."/>
            <person name="Ross K."/>
            <person name="Ryan E."/>
            <person name="Settipalli S."/>
            <person name="Shea T."/>
            <person name="Sherpa N."/>
            <person name="Shi L."/>
            <person name="Shih D."/>
            <person name="Sparrow T."/>
            <person name="Spaulding J."/>
            <person name="Stalker J."/>
            <person name="Stange-Thomann N."/>
            <person name="Stavropoulos S."/>
            <person name="Stone C."/>
            <person name="Strader C."/>
            <person name="Tesfaye S."/>
            <person name="Thomson T."/>
            <person name="Thoulutsang Y."/>
            <person name="Thoulutsang D."/>
            <person name="Topham K."/>
            <person name="Topping I."/>
            <person name="Tsamla T."/>
            <person name="Vassiliev H."/>
            <person name="Vo A."/>
            <person name="Wangchuk T."/>
            <person name="Wangdi T."/>
            <person name="Weiand M."/>
            <person name="Wilkinson J."/>
            <person name="Wilson A."/>
            <person name="Yadav S."/>
            <person name="Young G."/>
            <person name="Yu Q."/>
            <person name="Zembek L."/>
            <person name="Zhong D."/>
            <person name="Zimmer A."/>
            <person name="Zwirko Z."/>
            <person name="Jaffe D.B."/>
            <person name="Alvarez P."/>
            <person name="Brockman W."/>
            <person name="Butler J."/>
            <person name="Chin C."/>
            <person name="Gnerre S."/>
            <person name="MacCallum I."/>
            <person name="Graves J.A."/>
            <person name="Ponting C.P."/>
            <person name="Breen M."/>
            <person name="Samollow P.B."/>
            <person name="Lander E.S."/>
            <person name="Lindblad-Toh K."/>
        </authorList>
    </citation>
    <scope>NUCLEOTIDE SEQUENCE [LARGE SCALE GENOMIC DNA]</scope>
</reference>
<evidence type="ECO:0000256" key="4">
    <source>
        <dbReference type="ARBA" id="ARBA00007004"/>
    </source>
</evidence>
<feature type="transmembrane region" description="Helical" evidence="15">
    <location>
        <begin position="119"/>
        <end position="139"/>
    </location>
</feature>
<dbReference type="InterPro" id="IPR045263">
    <property type="entry name" value="GLUT"/>
</dbReference>
<evidence type="ECO:0000256" key="15">
    <source>
        <dbReference type="SAM" id="Phobius"/>
    </source>
</evidence>
<feature type="transmembrane region" description="Helical" evidence="15">
    <location>
        <begin position="387"/>
        <end position="408"/>
    </location>
</feature>
<evidence type="ECO:0000256" key="7">
    <source>
        <dbReference type="ARBA" id="ARBA00022475"/>
    </source>
</evidence>
<dbReference type="NCBIfam" id="TIGR00879">
    <property type="entry name" value="SP"/>
    <property type="match status" value="1"/>
</dbReference>
<evidence type="ECO:0000256" key="2">
    <source>
        <dbReference type="ARBA" id="ARBA00004135"/>
    </source>
</evidence>
<evidence type="ECO:0000256" key="10">
    <source>
        <dbReference type="ARBA" id="ARBA00022989"/>
    </source>
</evidence>
<name>A0A5F8HD45_MONDO</name>
<feature type="transmembrane region" description="Helical" evidence="15">
    <location>
        <begin position="298"/>
        <end position="320"/>
    </location>
</feature>
<evidence type="ECO:0000256" key="6">
    <source>
        <dbReference type="ARBA" id="ARBA00022448"/>
    </source>
</evidence>
<evidence type="ECO:0000256" key="5">
    <source>
        <dbReference type="ARBA" id="ARBA00015973"/>
    </source>
</evidence>
<evidence type="ECO:0000256" key="12">
    <source>
        <dbReference type="ARBA" id="ARBA00029961"/>
    </source>
</evidence>
<dbReference type="InterPro" id="IPR020846">
    <property type="entry name" value="MFS_dom"/>
</dbReference>
<dbReference type="Gene3D" id="1.20.1250.20">
    <property type="entry name" value="MFS general substrate transporter like domains"/>
    <property type="match status" value="1"/>
</dbReference>
<keyword evidence="11 15" id="KW-0472">Membrane</keyword>
<dbReference type="Bgee" id="ENSMODG00000050951">
    <property type="expression patterns" value="Expressed in adult mammalian kidney"/>
</dbReference>
<dbReference type="GO" id="GO:1990539">
    <property type="term" value="P:fructose import across plasma membrane"/>
    <property type="evidence" value="ECO:0007669"/>
    <property type="project" value="UniProtKB-ARBA"/>
</dbReference>
<evidence type="ECO:0000256" key="9">
    <source>
        <dbReference type="ARBA" id="ARBA00022692"/>
    </source>
</evidence>
<dbReference type="Proteomes" id="UP000002280">
    <property type="component" value="Chromosome 4"/>
</dbReference>
<evidence type="ECO:0000313" key="17">
    <source>
        <dbReference type="Ensembl" id="ENSMODP00000057753.1"/>
    </source>
</evidence>
<dbReference type="InterPro" id="IPR005828">
    <property type="entry name" value="MFS_sugar_transport-like"/>
</dbReference>
<keyword evidence="9 15" id="KW-0812">Transmembrane</keyword>
<keyword evidence="18" id="KW-1185">Reference proteome</keyword>
<dbReference type="FunFam" id="1.20.1250.20:FF:001511">
    <property type="entry name" value="Solute carrier family 2, facilitated glucose transporter member 5"/>
    <property type="match status" value="1"/>
</dbReference>
<organism evidence="17 18">
    <name type="scientific">Monodelphis domestica</name>
    <name type="common">Gray short-tailed opossum</name>
    <dbReference type="NCBI Taxonomy" id="13616"/>
    <lineage>
        <taxon>Eukaryota</taxon>
        <taxon>Metazoa</taxon>
        <taxon>Chordata</taxon>
        <taxon>Craniata</taxon>
        <taxon>Vertebrata</taxon>
        <taxon>Euteleostomi</taxon>
        <taxon>Mammalia</taxon>
        <taxon>Metatheria</taxon>
        <taxon>Didelphimorphia</taxon>
        <taxon>Didelphidae</taxon>
        <taxon>Monodelphis</taxon>
    </lineage>
</organism>
<keyword evidence="8" id="KW-0762">Sugar transport</keyword>
<comment type="subcellular location">
    <subcellularLocation>
        <location evidence="2">Cell membrane</location>
        <location evidence="2">Sarcolemma</location>
    </subcellularLocation>
    <subcellularLocation>
        <location evidence="3">Cell membrane</location>
        <topology evidence="3">Multi-pass membrane protein</topology>
    </subcellularLocation>
</comment>
<evidence type="ECO:0000313" key="18">
    <source>
        <dbReference type="Proteomes" id="UP000002280"/>
    </source>
</evidence>
<feature type="transmembrane region" description="Helical" evidence="15">
    <location>
        <begin position="95"/>
        <end position="113"/>
    </location>
</feature>
<feature type="domain" description="Major facilitator superfamily (MFS) profile" evidence="16">
    <location>
        <begin position="19"/>
        <end position="442"/>
    </location>
</feature>
<feature type="transmembrane region" description="Helical" evidence="15">
    <location>
        <begin position="72"/>
        <end position="88"/>
    </location>
</feature>
<reference evidence="17" key="2">
    <citation type="submission" date="2025-08" db="UniProtKB">
        <authorList>
            <consortium name="Ensembl"/>
        </authorList>
    </citation>
    <scope>IDENTIFICATION</scope>
</reference>
<proteinExistence type="inferred from homology"/>
<keyword evidence="6 14" id="KW-0813">Transport</keyword>
<feature type="transmembrane region" description="Helical" evidence="15">
    <location>
        <begin position="185"/>
        <end position="206"/>
    </location>
</feature>
<sequence length="475" mass="52843">FTSSTCSLKSKTLSLPQRLTLVLGLVILVVEFGSSFQYEYTVVVNSPAEVGGTGQENGDTFLTLLRSLTVDMFPLRGLIGSLMVASMINKYGRKGALMISNIFSIVSATLMGYNKMLSSFMVIIFARIFLGIRMTYNVVPLYLGELVPKNLRGAVGFVNQLFITIGIFVAQIFGFQCILGTEEEWPILFGLTGIFEVIELILLPFFPESPRYTLIQRGDEEGRTRGRTAEIEEIPLEDELEKAAGQVSVLKFVSTKTLWWQLISILVMMAGQQFSGINVVYYYSDQIFKEAGVKENHIQYITAGTGAVNVVMTILAVFIVERLGRRLLILIGFSICCLACIVLTIALSLQESQHPVLIHPSIHPSLSFQGPIPSLIIEEIFLQSTQLAAFMIGGTVHWLSNFSMGLFFPFLQESLGAYCFIIFAAICFITVFIIPETRTKSFVELNQIFARINKMQALSQRNLNPPPSILLLLSR</sequence>
<dbReference type="GO" id="GO:0042383">
    <property type="term" value="C:sarcolemma"/>
    <property type="evidence" value="ECO:0007669"/>
    <property type="project" value="UniProtKB-SubCell"/>
</dbReference>
<dbReference type="PANTHER" id="PTHR23503">
    <property type="entry name" value="SOLUTE CARRIER FAMILY 2"/>
    <property type="match status" value="1"/>
</dbReference>
<evidence type="ECO:0000256" key="11">
    <source>
        <dbReference type="ARBA" id="ARBA00023136"/>
    </source>
</evidence>
<feature type="transmembrane region" description="Helical" evidence="15">
    <location>
        <begin position="19"/>
        <end position="38"/>
    </location>
</feature>
<dbReference type="InterPro" id="IPR005829">
    <property type="entry name" value="Sugar_transporter_CS"/>
</dbReference>
<dbReference type="Pfam" id="PF00083">
    <property type="entry name" value="Sugar_tr"/>
    <property type="match status" value="1"/>
</dbReference>
<feature type="transmembrane region" description="Helical" evidence="15">
    <location>
        <begin position="327"/>
        <end position="349"/>
    </location>
</feature>
<evidence type="ECO:0000256" key="1">
    <source>
        <dbReference type="ARBA" id="ARBA00000590"/>
    </source>
</evidence>